<keyword evidence="2" id="KW-1185">Reference proteome</keyword>
<dbReference type="RefSeq" id="WP_338238926.1">
    <property type="nucleotide sequence ID" value="NZ_BQKE01000003.1"/>
</dbReference>
<protein>
    <submittedName>
        <fullName evidence="1">Uncharacterized protein</fullName>
    </submittedName>
</protein>
<accession>A0AAN4W3V5</accession>
<reference evidence="1 2" key="1">
    <citation type="submission" date="2021-12" db="EMBL/GenBank/DDBJ databases">
        <title>Genome sequencing of bacteria with rrn-lacking chromosome and rrn-plasmid.</title>
        <authorList>
            <person name="Anda M."/>
            <person name="Iwasaki W."/>
        </authorList>
    </citation>
    <scope>NUCLEOTIDE SEQUENCE [LARGE SCALE GENOMIC DNA]</scope>
    <source>
        <strain evidence="1 2">NBRC 15940</strain>
    </source>
</reference>
<dbReference type="EMBL" id="BQKE01000003">
    <property type="protein sequence ID" value="GJM63812.1"/>
    <property type="molecule type" value="Genomic_DNA"/>
</dbReference>
<organism evidence="1 2">
    <name type="scientific">Persicobacter diffluens</name>
    <dbReference type="NCBI Taxonomy" id="981"/>
    <lineage>
        <taxon>Bacteria</taxon>
        <taxon>Pseudomonadati</taxon>
        <taxon>Bacteroidota</taxon>
        <taxon>Cytophagia</taxon>
        <taxon>Cytophagales</taxon>
        <taxon>Persicobacteraceae</taxon>
        <taxon>Persicobacter</taxon>
    </lineage>
</organism>
<comment type="caution">
    <text evidence="1">The sequence shown here is derived from an EMBL/GenBank/DDBJ whole genome shotgun (WGS) entry which is preliminary data.</text>
</comment>
<proteinExistence type="predicted"/>
<evidence type="ECO:0000313" key="2">
    <source>
        <dbReference type="Proteomes" id="UP001310022"/>
    </source>
</evidence>
<sequence>MKINDFGVFLLLFCASCDFAYLSKPLPRQTYPKISDLLPTTDLKMDTCYLMRAWHTVKAIVPMDLAEISLENNTDEFYSYREEIPKSRDGFELYFDQRHWLTLDKDVHPIPPRPVYVEGHGPQPIREIPDMIIDEKGNWIAGEPLPPLPETIIDEAATAAVKLAWENRKRDYVQAIPVFIANPTANDLYLSAQDGRTFLIQEALNEQGQWQPIGFWHYSTCGNSYHKYRIPSRHMAVIKAFKYSGEYKTKIRFKWKNADQVVYSQAFEGSINKSQFTEEDPLFEWLSLTKQRDPKHYAKMFFKAP</sequence>
<name>A0AAN4W3V5_9BACT</name>
<evidence type="ECO:0000313" key="1">
    <source>
        <dbReference type="EMBL" id="GJM63812.1"/>
    </source>
</evidence>
<dbReference type="Proteomes" id="UP001310022">
    <property type="component" value="Unassembled WGS sequence"/>
</dbReference>
<gene>
    <name evidence="1" type="ORF">PEDI_43640</name>
</gene>
<dbReference type="AlphaFoldDB" id="A0AAN4W3V5"/>